<organism evidence="2">
    <name type="scientific">hydrothermal vent metagenome</name>
    <dbReference type="NCBI Taxonomy" id="652676"/>
    <lineage>
        <taxon>unclassified sequences</taxon>
        <taxon>metagenomes</taxon>
        <taxon>ecological metagenomes</taxon>
    </lineage>
</organism>
<dbReference type="InterPro" id="IPR002686">
    <property type="entry name" value="Transposase_17"/>
</dbReference>
<gene>
    <name evidence="2" type="ORF">MNBD_CHLOROFLEXI01-1051</name>
</gene>
<dbReference type="GO" id="GO:0043565">
    <property type="term" value="F:sequence-specific DNA binding"/>
    <property type="evidence" value="ECO:0007669"/>
    <property type="project" value="TreeGrafter"/>
</dbReference>
<evidence type="ECO:0000259" key="1">
    <source>
        <dbReference type="SMART" id="SM01321"/>
    </source>
</evidence>
<protein>
    <recommendedName>
        <fullName evidence="1">Transposase IS200-like domain-containing protein</fullName>
    </recommendedName>
</protein>
<reference evidence="2" key="1">
    <citation type="submission" date="2018-06" db="EMBL/GenBank/DDBJ databases">
        <authorList>
            <person name="Zhirakovskaya E."/>
        </authorList>
    </citation>
    <scope>NUCLEOTIDE SEQUENCE</scope>
</reference>
<dbReference type="GO" id="GO:0006313">
    <property type="term" value="P:DNA transposition"/>
    <property type="evidence" value="ECO:0007669"/>
    <property type="project" value="InterPro"/>
</dbReference>
<dbReference type="InterPro" id="IPR036515">
    <property type="entry name" value="Transposase_17_sf"/>
</dbReference>
<name>A0A3B0UTN9_9ZZZZ</name>
<dbReference type="GO" id="GO:0004803">
    <property type="term" value="F:transposase activity"/>
    <property type="evidence" value="ECO:0007669"/>
    <property type="project" value="InterPro"/>
</dbReference>
<feature type="domain" description="Transposase IS200-like" evidence="1">
    <location>
        <begin position="8"/>
        <end position="143"/>
    </location>
</feature>
<dbReference type="SMART" id="SM01321">
    <property type="entry name" value="Y1_Tnp"/>
    <property type="match status" value="1"/>
</dbReference>
<dbReference type="NCBIfam" id="NF047646">
    <property type="entry name" value="REP_Tyr_transpos"/>
    <property type="match status" value="1"/>
</dbReference>
<dbReference type="EMBL" id="UOEU01000344">
    <property type="protein sequence ID" value="VAW32300.1"/>
    <property type="molecule type" value="Genomic_DNA"/>
</dbReference>
<accession>A0A3B0UTN9</accession>
<dbReference type="PANTHER" id="PTHR36966:SF1">
    <property type="entry name" value="REP-ASSOCIATED TYROSINE TRANSPOSASE"/>
    <property type="match status" value="1"/>
</dbReference>
<dbReference type="SUPFAM" id="SSF143422">
    <property type="entry name" value="Transposase IS200-like"/>
    <property type="match status" value="1"/>
</dbReference>
<proteinExistence type="predicted"/>
<evidence type="ECO:0000313" key="2">
    <source>
        <dbReference type="EMBL" id="VAW32300.1"/>
    </source>
</evidence>
<dbReference type="PANTHER" id="PTHR36966">
    <property type="entry name" value="REP-ASSOCIATED TYROSINE TRANSPOSASE"/>
    <property type="match status" value="1"/>
</dbReference>
<dbReference type="Gene3D" id="3.30.70.1290">
    <property type="entry name" value="Transposase IS200-like"/>
    <property type="match status" value="1"/>
</dbReference>
<dbReference type="Pfam" id="PF01797">
    <property type="entry name" value="Y1_Tnp"/>
    <property type="match status" value="1"/>
</dbReference>
<dbReference type="AlphaFoldDB" id="A0A3B0UTN9"/>
<sequence>MSKKRIEVEGYIYYITTVIYNRLPILTTPNFVIPIMDSLNFYKFKHRVKLLGYVIMPDHVHLIIWPFGRSSISDFMRDFKKFTALRIIRQAEVENRQDLLTAFKQAGQVTGRSDNKVWQDDFWDKIVFTEKFLRQKLNYIHRNPIRAGISDDIEAYPYSSYRNYVFDDNTLIQIDNVWD</sequence>
<dbReference type="InterPro" id="IPR052715">
    <property type="entry name" value="RAYT_transposase"/>
</dbReference>